<sequence length="689" mass="79333">MLFLIFLYSHFHTDIPHYLRVVLISASGGLTFFVMLMYTRRWILRLLLSYHGWMYEGLHTMSWSTTLWAVMVRLVSGYHPTTYSCQNSLPFLPVPSLDTSINQFVRSIEPLYEKPEESEEFQKIKNDAEVFRTGLGPKLQRMLVLKSWWAQNWLADWWYKYVYLMGRNPIAINSNYYCLDHSHWCPTNLQISRAANGIYQFLKFKRQLDREELEPLIIRNTVPLCMAQYERIFSCTRIPGEDVDELKQYPASQSKHIIVMRKGIYYQVQITDLKGQPLTPQTLESQISWIIADADEHFEARSVAALTGINRTEWAAIRDKYFSSGVNQETLHALESAVFHAILDTNSFSTWSERGKYLLHGDGRTQWFDKSFSLLYFTDGRCGINVEHSWGDAPVMAHCSEYNLTKEVMEPLYDEKGRCVPLTRYKQAALSTPQRLLWDITPDLGSVIYKSVTFNQKNNEDLSLQIVEHTAYGKGFIKTCKVSPDAYIQCALQLAYFKDSGKFALTYEASMTRLFLLGRTETVRSLTSESVDFVRAMRNDGCSNAERIALLKKACSRHQDLYRDAMNGKGFDRHMFGLFVACRGLGHDSEFLKDSLMMPWTLSTSQQPQQQMRSTPDCNAPAFMDKVCPGGGFGPVTDNGYGVSYMVPGDYKIFFHISSKRSCPKTDSERFAKLLFESFAEMRSLFSTE</sequence>
<comment type="similarity">
    <text evidence="2">Belongs to the carnitine/choline acetyltransferase family.</text>
</comment>
<dbReference type="GO" id="GO:0009437">
    <property type="term" value="P:carnitine metabolic process"/>
    <property type="evidence" value="ECO:0007669"/>
    <property type="project" value="TreeGrafter"/>
</dbReference>
<dbReference type="Proteomes" id="UP000014760">
    <property type="component" value="Unassembled WGS sequence"/>
</dbReference>
<dbReference type="PANTHER" id="PTHR22589">
    <property type="entry name" value="CARNITINE O-ACYLTRANSFERASE"/>
    <property type="match status" value="1"/>
</dbReference>
<name>X1YV61_CAPTE</name>
<accession>X1YV61</accession>
<evidence type="ECO:0000256" key="2">
    <source>
        <dbReference type="ARBA" id="ARBA00005232"/>
    </source>
</evidence>
<evidence type="ECO:0000256" key="8">
    <source>
        <dbReference type="ARBA" id="ARBA00023136"/>
    </source>
</evidence>
<dbReference type="Gene3D" id="3.30.559.10">
    <property type="entry name" value="Chloramphenicol acetyltransferase-like domain"/>
    <property type="match status" value="1"/>
</dbReference>
<reference evidence="14" key="2">
    <citation type="journal article" date="2013" name="Nature">
        <title>Insights into bilaterian evolution from three spiralian genomes.</title>
        <authorList>
            <person name="Simakov O."/>
            <person name="Marletaz F."/>
            <person name="Cho S.J."/>
            <person name="Edsinger-Gonzales E."/>
            <person name="Havlak P."/>
            <person name="Hellsten U."/>
            <person name="Kuo D.H."/>
            <person name="Larsson T."/>
            <person name="Lv J."/>
            <person name="Arendt D."/>
            <person name="Savage R."/>
            <person name="Osoegawa K."/>
            <person name="de Jong P."/>
            <person name="Grimwood J."/>
            <person name="Chapman J.A."/>
            <person name="Shapiro H."/>
            <person name="Aerts A."/>
            <person name="Otillar R.P."/>
            <person name="Terry A.Y."/>
            <person name="Boore J.L."/>
            <person name="Grigoriev I.V."/>
            <person name="Lindberg D.R."/>
            <person name="Seaver E.C."/>
            <person name="Weisblat D.A."/>
            <person name="Putnam N.H."/>
            <person name="Rokhsar D.S."/>
        </authorList>
    </citation>
    <scope>NUCLEOTIDE SEQUENCE</scope>
    <source>
        <strain evidence="14">I ESC-2004</strain>
    </source>
</reference>
<dbReference type="InterPro" id="IPR023213">
    <property type="entry name" value="CAT-like_dom_sf"/>
</dbReference>
<dbReference type="SUPFAM" id="SSF52777">
    <property type="entry name" value="CoA-dependent acyltransferases"/>
    <property type="match status" value="2"/>
</dbReference>
<dbReference type="PANTHER" id="PTHR22589:SF112">
    <property type="entry name" value="CHOLINE_CARNITINE ACYLTRANSFERASE DOMAIN-CONTAINING PROTEIN"/>
    <property type="match status" value="1"/>
</dbReference>
<dbReference type="GO" id="GO:0004095">
    <property type="term" value="F:carnitine O-palmitoyltransferase activity"/>
    <property type="evidence" value="ECO:0007669"/>
    <property type="project" value="TreeGrafter"/>
</dbReference>
<feature type="transmembrane region" description="Helical" evidence="11">
    <location>
        <begin position="20"/>
        <end position="39"/>
    </location>
</feature>
<dbReference type="FunFam" id="3.30.559.10:FF:000002">
    <property type="entry name" value="carnitine O-palmitoyltransferase 1, liver isoform"/>
    <property type="match status" value="1"/>
</dbReference>
<evidence type="ECO:0000256" key="3">
    <source>
        <dbReference type="ARBA" id="ARBA00022679"/>
    </source>
</evidence>
<dbReference type="EMBL" id="AMQN01000165">
    <property type="status" value="NOT_ANNOTATED_CDS"/>
    <property type="molecule type" value="Genomic_DNA"/>
</dbReference>
<dbReference type="InterPro" id="IPR042231">
    <property type="entry name" value="Cho/carn_acyl_trans_2"/>
</dbReference>
<keyword evidence="9" id="KW-0012">Acyltransferase</keyword>
<keyword evidence="8 11" id="KW-0472">Membrane</keyword>
<evidence type="ECO:0000256" key="7">
    <source>
        <dbReference type="ARBA" id="ARBA00023098"/>
    </source>
</evidence>
<dbReference type="EnsemblMetazoa" id="CapteT111807">
    <property type="protein sequence ID" value="CapteP111807"/>
    <property type="gene ID" value="CapteG111807"/>
</dbReference>
<keyword evidence="3" id="KW-0808">Transferase</keyword>
<evidence type="ECO:0000256" key="10">
    <source>
        <dbReference type="PIRSR" id="PIRSR600542-1"/>
    </source>
</evidence>
<evidence type="ECO:0000313" key="14">
    <source>
        <dbReference type="Proteomes" id="UP000014760"/>
    </source>
</evidence>
<evidence type="ECO:0000313" key="13">
    <source>
        <dbReference type="EnsemblMetazoa" id="CapteP111807"/>
    </source>
</evidence>
<feature type="domain" description="Choline/carnitine acyltransferase" evidence="12">
    <location>
        <begin position="92"/>
        <end position="675"/>
    </location>
</feature>
<dbReference type="HOGENOM" id="CLU_013513_2_1_1"/>
<reference evidence="14" key="1">
    <citation type="submission" date="2012-12" db="EMBL/GenBank/DDBJ databases">
        <authorList>
            <person name="Hellsten U."/>
            <person name="Grimwood J."/>
            <person name="Chapman J.A."/>
            <person name="Shapiro H."/>
            <person name="Aerts A."/>
            <person name="Otillar R.P."/>
            <person name="Terry A.Y."/>
            <person name="Boore J.L."/>
            <person name="Simakov O."/>
            <person name="Marletaz F."/>
            <person name="Cho S.-J."/>
            <person name="Edsinger-Gonzales E."/>
            <person name="Havlak P."/>
            <person name="Kuo D.-H."/>
            <person name="Larsson T."/>
            <person name="Lv J."/>
            <person name="Arendt D."/>
            <person name="Savage R."/>
            <person name="Osoegawa K."/>
            <person name="de Jong P."/>
            <person name="Lindberg D.R."/>
            <person name="Seaver E.C."/>
            <person name="Weisblat D.A."/>
            <person name="Putnam N.H."/>
            <person name="Grigoriev I.V."/>
            <person name="Rokhsar D.S."/>
        </authorList>
    </citation>
    <scope>NUCLEOTIDE SEQUENCE</scope>
    <source>
        <strain evidence="14">I ESC-2004</strain>
    </source>
</reference>
<dbReference type="AlphaFoldDB" id="X1YV61"/>
<keyword evidence="5" id="KW-0276">Fatty acid metabolism</keyword>
<dbReference type="InterPro" id="IPR039551">
    <property type="entry name" value="Cho/carn_acyl_trans"/>
</dbReference>
<dbReference type="Pfam" id="PF00755">
    <property type="entry name" value="Carn_acyltransf"/>
    <property type="match status" value="1"/>
</dbReference>
<protein>
    <recommendedName>
        <fullName evidence="12">Choline/carnitine acyltransferase domain-containing protein</fullName>
    </recommendedName>
</protein>
<keyword evidence="6 11" id="KW-1133">Transmembrane helix</keyword>
<reference evidence="13" key="3">
    <citation type="submission" date="2015-06" db="UniProtKB">
        <authorList>
            <consortium name="EnsemblMetazoa"/>
        </authorList>
    </citation>
    <scope>IDENTIFICATION</scope>
</reference>
<dbReference type="GO" id="GO:0006631">
    <property type="term" value="P:fatty acid metabolic process"/>
    <property type="evidence" value="ECO:0007669"/>
    <property type="project" value="UniProtKB-KW"/>
</dbReference>
<dbReference type="InterPro" id="IPR000542">
    <property type="entry name" value="Carn_acyl_trans"/>
</dbReference>
<keyword evidence="14" id="KW-1185">Reference proteome</keyword>
<proteinExistence type="inferred from homology"/>
<comment type="subcellular location">
    <subcellularLocation>
        <location evidence="1">Membrane</location>
        <topology evidence="1">Multi-pass membrane protein</topology>
    </subcellularLocation>
</comment>
<evidence type="ECO:0000256" key="9">
    <source>
        <dbReference type="ARBA" id="ARBA00023315"/>
    </source>
</evidence>
<feature type="active site" description="Proton acceptor" evidence="10">
    <location>
        <position position="388"/>
    </location>
</feature>
<keyword evidence="4 11" id="KW-0812">Transmembrane</keyword>
<dbReference type="OrthoDB" id="240216at2759"/>
<dbReference type="OMA" id="FVSDWWE"/>
<evidence type="ECO:0000256" key="1">
    <source>
        <dbReference type="ARBA" id="ARBA00004141"/>
    </source>
</evidence>
<organism evidence="13 14">
    <name type="scientific">Capitella teleta</name>
    <name type="common">Polychaete worm</name>
    <dbReference type="NCBI Taxonomy" id="283909"/>
    <lineage>
        <taxon>Eukaryota</taxon>
        <taxon>Metazoa</taxon>
        <taxon>Spiralia</taxon>
        <taxon>Lophotrochozoa</taxon>
        <taxon>Annelida</taxon>
        <taxon>Polychaeta</taxon>
        <taxon>Sedentaria</taxon>
        <taxon>Scolecida</taxon>
        <taxon>Capitellidae</taxon>
        <taxon>Capitella</taxon>
    </lineage>
</organism>
<evidence type="ECO:0000256" key="4">
    <source>
        <dbReference type="ARBA" id="ARBA00022692"/>
    </source>
</evidence>
<evidence type="ECO:0000256" key="5">
    <source>
        <dbReference type="ARBA" id="ARBA00022832"/>
    </source>
</evidence>
<dbReference type="GO" id="GO:0016020">
    <property type="term" value="C:membrane"/>
    <property type="evidence" value="ECO:0007669"/>
    <property type="project" value="UniProtKB-SubCell"/>
</dbReference>
<evidence type="ECO:0000259" key="12">
    <source>
        <dbReference type="Pfam" id="PF00755"/>
    </source>
</evidence>
<evidence type="ECO:0000256" key="6">
    <source>
        <dbReference type="ARBA" id="ARBA00022989"/>
    </source>
</evidence>
<dbReference type="GO" id="GO:0005739">
    <property type="term" value="C:mitochondrion"/>
    <property type="evidence" value="ECO:0007669"/>
    <property type="project" value="TreeGrafter"/>
</dbReference>
<evidence type="ECO:0000256" key="11">
    <source>
        <dbReference type="SAM" id="Phobius"/>
    </source>
</evidence>
<dbReference type="Gene3D" id="3.30.559.70">
    <property type="entry name" value="Choline/Carnitine o-acyltransferase, domain 2"/>
    <property type="match status" value="1"/>
</dbReference>
<keyword evidence="7" id="KW-0443">Lipid metabolism</keyword>